<dbReference type="GO" id="GO:0007411">
    <property type="term" value="P:axon guidance"/>
    <property type="evidence" value="ECO:0007669"/>
    <property type="project" value="TreeGrafter"/>
</dbReference>
<evidence type="ECO:0000259" key="17">
    <source>
        <dbReference type="PROSITE" id="PS51115"/>
    </source>
</evidence>
<dbReference type="Pfam" id="PF00052">
    <property type="entry name" value="Laminin_B"/>
    <property type="match status" value="1"/>
</dbReference>
<dbReference type="FunFam" id="2.10.25.10:FF:000074">
    <property type="entry name" value="Laminin subunit alpha"/>
    <property type="match status" value="1"/>
</dbReference>
<keyword evidence="4" id="KW-0732">Signal</keyword>
<comment type="caution">
    <text evidence="18">The sequence shown here is derived from an EMBL/GenBank/DDBJ whole genome shotgun (WGS) entry which is preliminary data.</text>
</comment>
<keyword evidence="6" id="KW-0084">Basement membrane</keyword>
<dbReference type="FunFam" id="2.60.120.200:FF:000209">
    <property type="entry name" value="Laminin subunit alpha 5"/>
    <property type="match status" value="1"/>
</dbReference>
<evidence type="ECO:0000256" key="11">
    <source>
        <dbReference type="ARBA" id="ARBA00023292"/>
    </source>
</evidence>
<feature type="domain" description="Laminin EGF-like" evidence="16">
    <location>
        <begin position="1028"/>
        <end position="1074"/>
    </location>
</feature>
<sequence>MWSVVIEVENVLLDYLVLLPSAYYEAPILQVKVTEACTYTPTSQQSGQNCLLYKYLPLDRFPASGGSEGICRLDNSLPRPCELEQITPRHPSMITSYGNDVDVQFRLSVPHPGHYVVLVEYANEEEVQTTSVMVNAPPHHPQHGSLTIYPCKYSFLCRGVALDQQQRVAKFEITTEATIRFSADRTQFYLSKVYLVPVDQFSLETIKPHVHCISTHGAFSPSSGSCVPSRFQKPSQSLILSEGKTGSVPANLPLSQEILTPSKDVQQVPSYPDPLPPTAVDAPRLVHLHPSQTAVRYNGRVQTPGRYAFIVHYYQPSHPTYKVEVRVQGGRVWQGSANATFCPHGYGCRSLILSEDKVVLDVTDNDLSVTIRVPDGRIIWVEYVLVIPEDSYSSSYLVEEPLDKSYNFISQCGANSFQSNPATSKFCQDAAISLSLFYNNGAQSCNCHEAGALGTSCEPYGGQCNCRPNVIGRDCSRCVTGYWGFPNCRPCDCGSRLCDEVTGQCICPPRTVKPDCTVCQPQTFGCHPLVGCEECDCSPVGLQNKTEPGCNEQTGQCTCKPNIVGRRCERCVPGFYGYPNCRMCNCNRAGVEPSICNPITGQCHCKENVEGLTCDQCRLGTFFLDSENPKGCTSCFCFGATDRCHTASKYRAEFSDMTGWLLVGGDRQEVETSVQLHEGLVVANLDDVPDVYQEFYWHAPRSYLGDRVSSYGGFLRYELHSKALRGDQPFIPVERRPDIILKGNQMSIAYLETKYPLPGEIYQGRIQLVESNFLHTQTYNPVSREDLMMVLANLEQLIIRALNSQLSSSVSLRRVILDISQESSTAVRAPNVELCMCPANYRGDSCQECAPGYYRDTKGLFLGKCVPCNCGGHSDQCLPGTGACVKCQHNTEGDQCERCKEGFVSNGTVDGSLQCVSCPCPLSVSSNNFAVGCIQRGFTYQCLCKPGYAGANCERCAPGFYGNPMVIGSSCKPCVCNGNTDSNMLFSDCDPLFGTCSSCMFNTAGPHCDVCAAGFYGDAMAARNCTKCDCSPCGTESCDSRTGRCLCKPGVMGRHCDRCKEGYYGYSACSGCQRCSCASGSTSSACDPVSGQCLCLPGVTGPRCQQCAPGYWGFSPSGCAKCHCKGGSCDPRTGECQCSDGLTGKQCDTCSRPHEIPVSHGPEILKCEPCDSCVVTLLDDLSRTDFLLPSIQDQLTNLSISSIAWTRLSTLNASIANLTELWLQYQSSINGIKDKADEMEDHSISLTQDLDALQDKMNKTNRTAIAVQKETKSTHQRASNLLDKARSLYNVSQVIIEQLRKISSSNTSNVTSTEEFRHLMSEVERMIREMRDRHFKKPSDLARNEHDEAKKLLDRVKLELVSSLQTNQDLLDKIKKGLDTYSSEVMDLRDALNEAVNKTRQSEDLNSLNQNHLEDHSLKVSDLKKQHGELVAAVKMSEDALVQVSDLLQIMENLKEEYEKLAAGLDGARGSLIEKAKKFSPASSKIPIVEKAEMHAKDLGQLAKTLISVIGDADQDNYIQKAINASDAYSTIIDSIKQAEKSAKEASRVAGEAVKNILSEQLGKKGKELKKKSSELVESANAAEKELNQDVQGKLQEAKTKLMDNKDQKEKLQMELKSVMDKISMTQDNVSDDITSAKFKAAEANDTARRVENSLTDIKKNLELWNEKYGNLQNEDVTRAVEEAKTSVSNLENTIPLLLDKLNHLENRQSQNGSIADSIQRIRTLISQARDAASKVKVPVKFNGVSGVQLRTPSNLPDLSAYTSLKFHIQNPEQLGKKKRQADTEQGRFVLFFGHKDGLGDYFGLVLKGNRLQCVYKLGDEEPSFLSANEDIKDTFVTVAIERILQYGQMSIFVTKDTLHEIKGDSMASGDQGLLNLDPERVVFYIGGYPAEFMPPGPLNYPGYQGCIEMDTLNEKPISLYDFERTFELDTIKDKPCARSKSAGDPWLTDGSYFDGSGYAEVKLETLPGSSKRFELDARVVSYNGILFYLDAEEQYLCLAVQEGKLALYFDIGDGIQKSKPMEPNMLQISSSTPKVVQVILAVVGGKKRIIVRLERVNVYNVEYDKGNLETARYFYLGGLPSSKMPVSLGALLPGEGSIRGCMKGLKALGKYVDLKRMNTTGVSYGCTSDLLIARSVQFYGHGFLNLALKNVPSLQDNFVTGFGFRTRQDNGLLYQHSSDEGSCLVSVKNGYVSVNILKTEMVSKSQCTDGAGHYVTIYRNRDEVRFYLDDQLQETRPVSQMEDRQELASATFFLGGSIEGGEPANLSGCVSNVFVKRKSGPQTVVDLQQNQQSLNVTMSCQVMPEDRPLEIRAPLRKGKLKHKLRHRKLAEHRLSEGPTCVHPKAIKEALRFGGSTNSHLEFNKLPQILRDRFHFSLEIRLNASSGLIFYGRDERTSSSLSLYLLNGRFVLLLVIKGKPMRLRSKEKYNDGLWHTVFFGKEKNKLHLVIDGIKAQSTIVTPGATLALTGPVFIGGLPPMTRRPDILDSTLTSFHGCMRNFKLDGKALNHPNKIMGVTRCYEGAVEQGFFFSDGYLKLDKDLDIGQDLEMKMEIRPIYHSGLLFYFGTEEGYYITLFMAEGKVSVTVNIGTSEYSASVRVQQPLCDGQWHTIAVTKASNVIQLDVDTEGNHMVGSSQSQHITSTGFLYVGGIPENIHKARNSHTSFKGCMRNLVINRKPVDVSKPGSFIGSAGTNVCPAL</sequence>
<dbReference type="SMART" id="SM00181">
    <property type="entry name" value="EGF"/>
    <property type="match status" value="8"/>
</dbReference>
<dbReference type="EMBL" id="JAACNH010000003">
    <property type="protein sequence ID" value="KAG8447132.1"/>
    <property type="molecule type" value="Genomic_DNA"/>
</dbReference>
<dbReference type="InterPro" id="IPR013320">
    <property type="entry name" value="ConA-like_dom_sf"/>
</dbReference>
<feature type="disulfide bond" evidence="13">
    <location>
        <begin position="586"/>
        <end position="603"/>
    </location>
</feature>
<dbReference type="PROSITE" id="PS00652">
    <property type="entry name" value="TNFR_NGFR_1"/>
    <property type="match status" value="1"/>
</dbReference>
<feature type="disulfide bond" evidence="13">
    <location>
        <begin position="1047"/>
        <end position="1056"/>
    </location>
</feature>
<dbReference type="InterPro" id="IPR009254">
    <property type="entry name" value="Laminin_aI"/>
</dbReference>
<dbReference type="GO" id="GO:0002009">
    <property type="term" value="P:morphogenesis of an epithelium"/>
    <property type="evidence" value="ECO:0007669"/>
    <property type="project" value="UniProtKB-ARBA"/>
</dbReference>
<evidence type="ECO:0000256" key="1">
    <source>
        <dbReference type="ARBA" id="ARBA00004302"/>
    </source>
</evidence>
<feature type="domain" description="Laminin EGF-like" evidence="16">
    <location>
        <begin position="918"/>
        <end position="973"/>
    </location>
</feature>
<dbReference type="GO" id="GO:0005102">
    <property type="term" value="F:signaling receptor binding"/>
    <property type="evidence" value="ECO:0007669"/>
    <property type="project" value="InterPro"/>
</dbReference>
<feature type="domain" description="Laminin G" evidence="15">
    <location>
        <begin position="2350"/>
        <end position="2520"/>
    </location>
</feature>
<keyword evidence="10" id="KW-0325">Glycoprotein</keyword>
<dbReference type="GO" id="GO:0009887">
    <property type="term" value="P:animal organ morphogenesis"/>
    <property type="evidence" value="ECO:0007669"/>
    <property type="project" value="TreeGrafter"/>
</dbReference>
<feature type="disulfide bond" evidence="13">
    <location>
        <begin position="584"/>
        <end position="596"/>
    </location>
</feature>
<organism evidence="18 19">
    <name type="scientific">Hymenochirus boettgeri</name>
    <name type="common">Congo dwarf clawed frog</name>
    <dbReference type="NCBI Taxonomy" id="247094"/>
    <lineage>
        <taxon>Eukaryota</taxon>
        <taxon>Metazoa</taxon>
        <taxon>Chordata</taxon>
        <taxon>Craniata</taxon>
        <taxon>Vertebrata</taxon>
        <taxon>Euteleostomi</taxon>
        <taxon>Amphibia</taxon>
        <taxon>Batrachia</taxon>
        <taxon>Anura</taxon>
        <taxon>Pipoidea</taxon>
        <taxon>Pipidae</taxon>
        <taxon>Pipinae</taxon>
        <taxon>Hymenochirus</taxon>
    </lineage>
</organism>
<evidence type="ECO:0000313" key="19">
    <source>
        <dbReference type="Proteomes" id="UP000812440"/>
    </source>
</evidence>
<dbReference type="InterPro" id="IPR001791">
    <property type="entry name" value="Laminin_G"/>
</dbReference>
<feature type="disulfide bond" evidence="13">
    <location>
        <begin position="447"/>
        <end position="464"/>
    </location>
</feature>
<dbReference type="PANTHER" id="PTHR10574:SF406">
    <property type="entry name" value="LAMININ SUBUNIT ALPHA 5"/>
    <property type="match status" value="1"/>
</dbReference>
<feature type="disulfide bond" evidence="13">
    <location>
        <begin position="445"/>
        <end position="457"/>
    </location>
</feature>
<feature type="disulfide bond" evidence="13">
    <location>
        <begin position="887"/>
        <end position="896"/>
    </location>
</feature>
<evidence type="ECO:0000256" key="12">
    <source>
        <dbReference type="ARBA" id="ARBA00082020"/>
    </source>
</evidence>
<dbReference type="FunFam" id="2.60.120.200:FF:000271">
    <property type="entry name" value="Laminin alpha 5"/>
    <property type="match status" value="1"/>
</dbReference>
<feature type="domain" description="Laminin EGF-like" evidence="16">
    <location>
        <begin position="1075"/>
        <end position="1121"/>
    </location>
</feature>
<evidence type="ECO:0000256" key="7">
    <source>
        <dbReference type="ARBA" id="ARBA00022889"/>
    </source>
</evidence>
<feature type="domain" description="Laminin EGF-like" evidence="16">
    <location>
        <begin position="974"/>
        <end position="1027"/>
    </location>
</feature>
<dbReference type="PRINTS" id="PR00011">
    <property type="entry name" value="EGFLAMININ"/>
</dbReference>
<dbReference type="FunFam" id="2.10.25.10:FF:000454">
    <property type="entry name" value="Laminin subunit alpha 1"/>
    <property type="match status" value="1"/>
</dbReference>
<dbReference type="GO" id="GO:0048732">
    <property type="term" value="P:gland development"/>
    <property type="evidence" value="ECO:0007669"/>
    <property type="project" value="UniProtKB-ARBA"/>
</dbReference>
<dbReference type="OrthoDB" id="18487at2759"/>
<dbReference type="FunFam" id="2.10.25.10:FF:000051">
    <property type="entry name" value="Laminin subunit alpha 4"/>
    <property type="match status" value="1"/>
</dbReference>
<keyword evidence="7" id="KW-0130">Cell adhesion</keyword>
<dbReference type="GO" id="GO:0043256">
    <property type="term" value="C:laminin complex"/>
    <property type="evidence" value="ECO:0007669"/>
    <property type="project" value="UniProtKB-ARBA"/>
</dbReference>
<dbReference type="FunFam" id="2.60.120.200:FF:000151">
    <property type="entry name" value="Laminin subunit alpha 5"/>
    <property type="match status" value="1"/>
</dbReference>
<dbReference type="InterPro" id="IPR001368">
    <property type="entry name" value="TNFR/NGFR_Cys_rich_reg"/>
</dbReference>
<dbReference type="InterPro" id="IPR056863">
    <property type="entry name" value="LMN_ATRN_NET-like_EGF"/>
</dbReference>
<proteinExistence type="predicted"/>
<dbReference type="FunFam" id="2.60.120.200:FF:000150">
    <property type="entry name" value="Laminin subunit alpha 5"/>
    <property type="match status" value="1"/>
</dbReference>
<evidence type="ECO:0000256" key="3">
    <source>
        <dbReference type="ARBA" id="ARBA00022530"/>
    </source>
</evidence>
<feature type="disulfide bond" evidence="13">
    <location>
        <begin position="605"/>
        <end position="614"/>
    </location>
</feature>
<feature type="disulfide bond" evidence="13">
    <location>
        <begin position="1011"/>
        <end position="1025"/>
    </location>
</feature>
<dbReference type="PROSITE" id="PS50025">
    <property type="entry name" value="LAM_G_DOMAIN"/>
    <property type="match status" value="4"/>
</dbReference>
<dbReference type="PROSITE" id="PS00022">
    <property type="entry name" value="EGF_1"/>
    <property type="match status" value="1"/>
</dbReference>
<dbReference type="FunFam" id="2.10.25.10:FF:000033">
    <property type="entry name" value="Laminin subunit alpha 2"/>
    <property type="match status" value="1"/>
</dbReference>
<feature type="domain" description="Laminin IV type A" evidence="17">
    <location>
        <begin position="655"/>
        <end position="834"/>
    </location>
</feature>
<reference evidence="18" key="1">
    <citation type="thesis" date="2020" institute="ProQuest LLC" country="789 East Eisenhower Parkway, Ann Arbor, MI, USA">
        <title>Comparative Genomics and Chromosome Evolution.</title>
        <authorList>
            <person name="Mudd A.B."/>
        </authorList>
    </citation>
    <scope>NUCLEOTIDE SEQUENCE</scope>
    <source>
        <strain evidence="18">Female2</strain>
        <tissue evidence="18">Blood</tissue>
    </source>
</reference>
<accession>A0A8T2JS58</accession>
<dbReference type="Pfam" id="PF00053">
    <property type="entry name" value="EGF_laminin"/>
    <property type="match status" value="9"/>
</dbReference>
<feature type="coiled-coil region" evidence="14">
    <location>
        <begin position="1339"/>
        <end position="1398"/>
    </location>
</feature>
<dbReference type="Pfam" id="PF06008">
    <property type="entry name" value="Laminin_I"/>
    <property type="match status" value="1"/>
</dbReference>
<dbReference type="GO" id="GO:0016477">
    <property type="term" value="P:cell migration"/>
    <property type="evidence" value="ECO:0007669"/>
    <property type="project" value="TreeGrafter"/>
</dbReference>
<evidence type="ECO:0000256" key="13">
    <source>
        <dbReference type="PROSITE-ProRule" id="PRU00460"/>
    </source>
</evidence>
<evidence type="ECO:0000256" key="4">
    <source>
        <dbReference type="ARBA" id="ARBA00022729"/>
    </source>
</evidence>
<comment type="subcellular location">
    <subcellularLocation>
        <location evidence="1">Secreted</location>
        <location evidence="1">Extracellular space</location>
        <location evidence="1">Extracellular matrix</location>
        <location evidence="1">Basement membrane</location>
    </subcellularLocation>
</comment>
<feature type="disulfide bond" evidence="13">
    <location>
        <begin position="559"/>
        <end position="568"/>
    </location>
</feature>
<keyword evidence="8 14" id="KW-0175">Coiled coil</keyword>
<dbReference type="Pfam" id="PF02210">
    <property type="entry name" value="Laminin_G_2"/>
    <property type="match status" value="5"/>
</dbReference>
<feature type="disulfide bond" evidence="13">
    <location>
        <begin position="466"/>
        <end position="475"/>
    </location>
</feature>
<dbReference type="InterPro" id="IPR010307">
    <property type="entry name" value="Laminin_dom_II"/>
</dbReference>
<feature type="disulfide bond" evidence="13">
    <location>
        <begin position="1095"/>
        <end position="1104"/>
    </location>
</feature>
<dbReference type="FunFam" id="2.10.25.10:FF:000084">
    <property type="entry name" value="Laminin subunit alpha 3"/>
    <property type="match status" value="1"/>
</dbReference>
<dbReference type="CDD" id="cd00110">
    <property type="entry name" value="LamG"/>
    <property type="match status" value="5"/>
</dbReference>
<dbReference type="Proteomes" id="UP000812440">
    <property type="component" value="Chromosome 8_10"/>
</dbReference>
<dbReference type="GO" id="GO:0035239">
    <property type="term" value="P:tube morphogenesis"/>
    <property type="evidence" value="ECO:0007669"/>
    <property type="project" value="UniProtKB-ARBA"/>
</dbReference>
<dbReference type="FunFam" id="2.10.25.10:FF:000083">
    <property type="entry name" value="Laminin subunit alpha"/>
    <property type="match status" value="1"/>
</dbReference>
<evidence type="ECO:0000256" key="6">
    <source>
        <dbReference type="ARBA" id="ARBA00022869"/>
    </source>
</evidence>
<dbReference type="GO" id="GO:0005576">
    <property type="term" value="C:extracellular region"/>
    <property type="evidence" value="ECO:0007669"/>
    <property type="project" value="UniProtKB-ARBA"/>
</dbReference>
<dbReference type="InterPro" id="IPR050440">
    <property type="entry name" value="Laminin/Netrin_ECM"/>
</dbReference>
<feature type="domain" description="Laminin EGF-like" evidence="16">
    <location>
        <begin position="535"/>
        <end position="583"/>
    </location>
</feature>
<protein>
    <recommendedName>
        <fullName evidence="12">Laminin A chain</fullName>
    </recommendedName>
</protein>
<comment type="caution">
    <text evidence="13">Lacks conserved residue(s) required for the propagation of feature annotation.</text>
</comment>
<evidence type="ECO:0000256" key="5">
    <source>
        <dbReference type="ARBA" id="ARBA00022737"/>
    </source>
</evidence>
<dbReference type="SUPFAM" id="SSF57196">
    <property type="entry name" value="EGF/Laminin"/>
    <property type="match status" value="9"/>
</dbReference>
<keyword evidence="9 13" id="KW-1015">Disulfide bond</keyword>
<evidence type="ECO:0000256" key="10">
    <source>
        <dbReference type="ARBA" id="ARBA00023180"/>
    </source>
</evidence>
<dbReference type="FunFam" id="2.10.25.10:FF:000209">
    <property type="entry name" value="Laminin subunit alpha 5"/>
    <property type="match status" value="1"/>
</dbReference>
<dbReference type="Pfam" id="PF24973">
    <property type="entry name" value="EGF_LMN_ATRN"/>
    <property type="match status" value="1"/>
</dbReference>
<feature type="disulfide bond" evidence="13">
    <location>
        <begin position="999"/>
        <end position="1008"/>
    </location>
</feature>
<feature type="disulfide bond" evidence="13">
    <location>
        <begin position="944"/>
        <end position="953"/>
    </location>
</feature>
<evidence type="ECO:0000256" key="2">
    <source>
        <dbReference type="ARBA" id="ARBA00022525"/>
    </source>
</evidence>
<evidence type="ECO:0000256" key="8">
    <source>
        <dbReference type="ARBA" id="ARBA00023054"/>
    </source>
</evidence>
<evidence type="ECO:0000313" key="18">
    <source>
        <dbReference type="EMBL" id="KAG8447132.1"/>
    </source>
</evidence>
<dbReference type="Gene3D" id="2.10.25.10">
    <property type="entry name" value="Laminin"/>
    <property type="match status" value="9"/>
</dbReference>
<keyword evidence="19" id="KW-1185">Reference proteome</keyword>
<evidence type="ECO:0000259" key="15">
    <source>
        <dbReference type="PROSITE" id="PS50025"/>
    </source>
</evidence>
<feature type="domain" description="Laminin G" evidence="15">
    <location>
        <begin position="1951"/>
        <end position="2127"/>
    </location>
</feature>
<dbReference type="CDD" id="cd02795">
    <property type="entry name" value="CBM6-CBM35-CBM36_like"/>
    <property type="match status" value="1"/>
</dbReference>
<keyword evidence="11 13" id="KW-0424">Laminin EGF-like domain</keyword>
<keyword evidence="2" id="KW-0964">Secreted</keyword>
<dbReference type="GO" id="GO:0070831">
    <property type="term" value="P:basement membrane assembly"/>
    <property type="evidence" value="ECO:0007669"/>
    <property type="project" value="TreeGrafter"/>
</dbReference>
<dbReference type="SMART" id="SM00282">
    <property type="entry name" value="LamG"/>
    <property type="match status" value="5"/>
</dbReference>
<dbReference type="GO" id="GO:0045995">
    <property type="term" value="P:regulation of embryonic development"/>
    <property type="evidence" value="ECO:0007669"/>
    <property type="project" value="InterPro"/>
</dbReference>
<keyword evidence="5" id="KW-0677">Repeat</keyword>
<dbReference type="CDD" id="cd00055">
    <property type="entry name" value="EGF_Lam"/>
    <property type="match status" value="11"/>
</dbReference>
<dbReference type="InterPro" id="IPR000742">
    <property type="entry name" value="EGF"/>
</dbReference>
<dbReference type="Pfam" id="PF06009">
    <property type="entry name" value="Laminin_II"/>
    <property type="match status" value="1"/>
</dbReference>
<evidence type="ECO:0000259" key="16">
    <source>
        <dbReference type="PROSITE" id="PS50027"/>
    </source>
</evidence>
<dbReference type="InterPro" id="IPR000034">
    <property type="entry name" value="Laminin_IV"/>
</dbReference>
<dbReference type="PANTHER" id="PTHR10574">
    <property type="entry name" value="NETRIN/LAMININ-RELATED"/>
    <property type="match status" value="1"/>
</dbReference>
<feature type="domain" description="Laminin EGF-like" evidence="16">
    <location>
        <begin position="584"/>
        <end position="634"/>
    </location>
</feature>
<keyword evidence="3" id="KW-0272">Extracellular matrix</keyword>
<dbReference type="PROSITE" id="PS50027">
    <property type="entry name" value="EGF_LAM_2"/>
    <property type="match status" value="8"/>
</dbReference>
<feature type="domain" description="Laminin EGF-like" evidence="16">
    <location>
        <begin position="868"/>
        <end position="917"/>
    </location>
</feature>
<feature type="coiled-coil region" evidence="14">
    <location>
        <begin position="1236"/>
        <end position="1270"/>
    </location>
</feature>
<dbReference type="GO" id="GO:0034446">
    <property type="term" value="P:substrate adhesion-dependent cell spreading"/>
    <property type="evidence" value="ECO:0007669"/>
    <property type="project" value="TreeGrafter"/>
</dbReference>
<feature type="domain" description="Laminin EGF-like" evidence="16">
    <location>
        <begin position="445"/>
        <end position="490"/>
    </location>
</feature>
<dbReference type="Gene3D" id="2.60.120.200">
    <property type="match status" value="5"/>
</dbReference>
<dbReference type="GO" id="GO:0060541">
    <property type="term" value="P:respiratory system development"/>
    <property type="evidence" value="ECO:0007669"/>
    <property type="project" value="UniProtKB-ARBA"/>
</dbReference>
<dbReference type="SUPFAM" id="SSF49899">
    <property type="entry name" value="Concanavalin A-like lectins/glucanases"/>
    <property type="match status" value="5"/>
</dbReference>
<feature type="domain" description="Laminin G" evidence="15">
    <location>
        <begin position="2525"/>
        <end position="2697"/>
    </location>
</feature>
<gene>
    <name evidence="18" type="ORF">GDO86_014548</name>
</gene>
<dbReference type="SMART" id="SM00281">
    <property type="entry name" value="LamB"/>
    <property type="match status" value="1"/>
</dbReference>
<dbReference type="GO" id="GO:0030334">
    <property type="term" value="P:regulation of cell migration"/>
    <property type="evidence" value="ECO:0007669"/>
    <property type="project" value="InterPro"/>
</dbReference>
<evidence type="ECO:0000256" key="9">
    <source>
        <dbReference type="ARBA" id="ARBA00023157"/>
    </source>
</evidence>
<dbReference type="FunFam" id="2.10.25.10:FF:000467">
    <property type="entry name" value="Laminin subunit alpha 5"/>
    <property type="match status" value="1"/>
</dbReference>
<dbReference type="PROSITE" id="PS51115">
    <property type="entry name" value="LAMININ_IVA"/>
    <property type="match status" value="1"/>
</dbReference>
<dbReference type="PROSITE" id="PS01248">
    <property type="entry name" value="EGF_LAM_1"/>
    <property type="match status" value="2"/>
</dbReference>
<dbReference type="SMART" id="SM00180">
    <property type="entry name" value="EGF_Lam"/>
    <property type="match status" value="10"/>
</dbReference>
<feature type="domain" description="Laminin G" evidence="15">
    <location>
        <begin position="2136"/>
        <end position="2301"/>
    </location>
</feature>
<dbReference type="GO" id="GO:0030155">
    <property type="term" value="P:regulation of cell adhesion"/>
    <property type="evidence" value="ECO:0007669"/>
    <property type="project" value="InterPro"/>
</dbReference>
<feature type="coiled-coil region" evidence="14">
    <location>
        <begin position="1437"/>
        <end position="1471"/>
    </location>
</feature>
<dbReference type="GO" id="GO:0030054">
    <property type="term" value="C:cell junction"/>
    <property type="evidence" value="ECO:0007669"/>
    <property type="project" value="UniProtKB-ARBA"/>
</dbReference>
<dbReference type="FunFam" id="2.10.25.10:FF:000082">
    <property type="entry name" value="Laminin subunit alpha 1"/>
    <property type="match status" value="1"/>
</dbReference>
<feature type="coiled-coil region" evidence="14">
    <location>
        <begin position="1566"/>
        <end position="1708"/>
    </location>
</feature>
<dbReference type="InterPro" id="IPR002049">
    <property type="entry name" value="LE_dom"/>
</dbReference>
<name>A0A8T2JS58_9PIPI</name>
<evidence type="ECO:0000256" key="14">
    <source>
        <dbReference type="SAM" id="Coils"/>
    </source>
</evidence>